<dbReference type="RefSeq" id="WP_179463095.1">
    <property type="nucleotide sequence ID" value="NZ_JACBZX010000001.1"/>
</dbReference>
<feature type="compositionally biased region" description="Low complexity" evidence="1">
    <location>
        <begin position="1"/>
        <end position="22"/>
    </location>
</feature>
<dbReference type="Proteomes" id="UP000592181">
    <property type="component" value="Unassembled WGS sequence"/>
</dbReference>
<dbReference type="AlphaFoldDB" id="A0A852X4F3"/>
<evidence type="ECO:0000256" key="1">
    <source>
        <dbReference type="SAM" id="MobiDB-lite"/>
    </source>
</evidence>
<organism evidence="3 4">
    <name type="scientific">Janibacter alkaliphilus</name>
    <dbReference type="NCBI Taxonomy" id="1069963"/>
    <lineage>
        <taxon>Bacteria</taxon>
        <taxon>Bacillati</taxon>
        <taxon>Actinomycetota</taxon>
        <taxon>Actinomycetes</taxon>
        <taxon>Micrococcales</taxon>
        <taxon>Intrasporangiaceae</taxon>
        <taxon>Janibacter</taxon>
    </lineage>
</organism>
<keyword evidence="4" id="KW-1185">Reference proteome</keyword>
<name>A0A852X4F3_9MICO</name>
<gene>
    <name evidence="3" type="ORF">BJY28_002248</name>
</gene>
<reference evidence="3 4" key="1">
    <citation type="submission" date="2020-07" db="EMBL/GenBank/DDBJ databases">
        <title>Sequencing the genomes of 1000 actinobacteria strains.</title>
        <authorList>
            <person name="Klenk H.-P."/>
        </authorList>
    </citation>
    <scope>NUCLEOTIDE SEQUENCE [LARGE SCALE GENOMIC DNA]</scope>
    <source>
        <strain evidence="3 4">DSM 24723</strain>
    </source>
</reference>
<feature type="region of interest" description="Disordered" evidence="1">
    <location>
        <begin position="1"/>
        <end position="36"/>
    </location>
</feature>
<evidence type="ECO:0000313" key="4">
    <source>
        <dbReference type="Proteomes" id="UP000592181"/>
    </source>
</evidence>
<dbReference type="InterPro" id="IPR025442">
    <property type="entry name" value="DUF4185"/>
</dbReference>
<feature type="domain" description="DUF4185" evidence="2">
    <location>
        <begin position="234"/>
        <end position="368"/>
    </location>
</feature>
<accession>A0A852X4F3</accession>
<evidence type="ECO:0000259" key="2">
    <source>
        <dbReference type="Pfam" id="PF13810"/>
    </source>
</evidence>
<sequence>MTGTTRTTTPRTATPRTTTPRTTTRRTTGRAPGRTGAAAAATVLGLGLLAGCGGDSGADGSAGGATCDVGQRTIRPASAAPEENVRFETRGPGWIAGDSAYSVALPDGRTLWLFSDSFVGTVDRWDAPAQDTAMVHNALVLERDDGTLDTRTSTRDGRPHAFFPDPSDQDYYWVQDGVVDGDELVVTLARTQALPDQGFAWTGSAIARVSLPDLELLEIAATPADRGIAWGAGLLQEEGTTFVYGVRDDGATGRSLHLARVPAGALTDRDRWRYWDGSGWADQESAAATITTGVANELSVSPVEDGYVLISQQGDGIFSPEIRAWTACSPTGPWGEPSTVYETPESGRGRHVSYNAHAHPQLSDDGELLVSYNVNTFDFGELVANPTLYRPRFVAVPTD</sequence>
<dbReference type="Pfam" id="PF13810">
    <property type="entry name" value="DUF4185"/>
    <property type="match status" value="1"/>
</dbReference>
<proteinExistence type="predicted"/>
<dbReference type="EMBL" id="JACBZX010000001">
    <property type="protein sequence ID" value="NYG37779.1"/>
    <property type="molecule type" value="Genomic_DNA"/>
</dbReference>
<comment type="caution">
    <text evidence="3">The sequence shown here is derived from an EMBL/GenBank/DDBJ whole genome shotgun (WGS) entry which is preliminary data.</text>
</comment>
<protein>
    <recommendedName>
        <fullName evidence="2">DUF4185 domain-containing protein</fullName>
    </recommendedName>
</protein>
<evidence type="ECO:0000313" key="3">
    <source>
        <dbReference type="EMBL" id="NYG37779.1"/>
    </source>
</evidence>